<gene>
    <name evidence="5" type="ORF">ACFQL7_00260</name>
</gene>
<evidence type="ECO:0000256" key="3">
    <source>
        <dbReference type="ARBA" id="ARBA00022741"/>
    </source>
</evidence>
<dbReference type="EMBL" id="JBHTAX010000001">
    <property type="protein sequence ID" value="MFC7188441.1"/>
    <property type="molecule type" value="Genomic_DNA"/>
</dbReference>
<sequence>MIGKYSREDVQALAIVLAFMHDPDLVIMDEPTTGMDHLLRERFYGFLHTERERGTTIFLASNILNNVCKICDRVAIIRNGHLVGLEDTETLLDRGGKSVRVELSNPVDVDDFEFDGVHAIEIAQETEAVYSMNDDEDQFPADKARSDGHEDRQFVSQESENVDGSAVGQIIRPRTTVQFTYTGEYDALFEQFRDYTVTDLNIVEEPLEEIFTRCYGKRLGAVEDGGSDV</sequence>
<comment type="caution">
    <text evidence="5">The sequence shown here is derived from an EMBL/GenBank/DDBJ whole genome shotgun (WGS) entry which is preliminary data.</text>
</comment>
<name>A0ABD5YK00_9EURY</name>
<dbReference type="SUPFAM" id="SSF52540">
    <property type="entry name" value="P-loop containing nucleoside triphosphate hydrolases"/>
    <property type="match status" value="1"/>
</dbReference>
<dbReference type="Proteomes" id="UP001596417">
    <property type="component" value="Unassembled WGS sequence"/>
</dbReference>
<evidence type="ECO:0000313" key="5">
    <source>
        <dbReference type="EMBL" id="MFC7188441.1"/>
    </source>
</evidence>
<evidence type="ECO:0000256" key="4">
    <source>
        <dbReference type="ARBA" id="ARBA00022840"/>
    </source>
</evidence>
<dbReference type="InterPro" id="IPR050763">
    <property type="entry name" value="ABC_transporter_ATP-binding"/>
</dbReference>
<keyword evidence="3" id="KW-0547">Nucleotide-binding</keyword>
<dbReference type="AlphaFoldDB" id="A0ABD5YK00"/>
<keyword evidence="4" id="KW-0067">ATP-binding</keyword>
<dbReference type="PANTHER" id="PTHR42711">
    <property type="entry name" value="ABC TRANSPORTER ATP-BINDING PROTEIN"/>
    <property type="match status" value="1"/>
</dbReference>
<proteinExistence type="inferred from homology"/>
<evidence type="ECO:0000313" key="6">
    <source>
        <dbReference type="Proteomes" id="UP001596417"/>
    </source>
</evidence>
<comment type="similarity">
    <text evidence="1">Belongs to the ABC transporter superfamily.</text>
</comment>
<reference evidence="5 6" key="1">
    <citation type="journal article" date="2019" name="Int. J. Syst. Evol. Microbiol.">
        <title>The Global Catalogue of Microorganisms (GCM) 10K type strain sequencing project: providing services to taxonomists for standard genome sequencing and annotation.</title>
        <authorList>
            <consortium name="The Broad Institute Genomics Platform"/>
            <consortium name="The Broad Institute Genome Sequencing Center for Infectious Disease"/>
            <person name="Wu L."/>
            <person name="Ma J."/>
        </authorList>
    </citation>
    <scope>NUCLEOTIDE SEQUENCE [LARGE SCALE GENOMIC DNA]</scope>
    <source>
        <strain evidence="5 6">RDMS1</strain>
    </source>
</reference>
<dbReference type="InterPro" id="IPR027417">
    <property type="entry name" value="P-loop_NTPase"/>
</dbReference>
<organism evidence="5 6">
    <name type="scientific">Halocatena marina</name>
    <dbReference type="NCBI Taxonomy" id="2934937"/>
    <lineage>
        <taxon>Archaea</taxon>
        <taxon>Methanobacteriati</taxon>
        <taxon>Methanobacteriota</taxon>
        <taxon>Stenosarchaea group</taxon>
        <taxon>Halobacteria</taxon>
        <taxon>Halobacteriales</taxon>
        <taxon>Natronomonadaceae</taxon>
        <taxon>Halocatena</taxon>
    </lineage>
</organism>
<keyword evidence="6" id="KW-1185">Reference proteome</keyword>
<dbReference type="RefSeq" id="WP_390204244.1">
    <property type="nucleotide sequence ID" value="NZ_JBHTAX010000001.1"/>
</dbReference>
<evidence type="ECO:0000256" key="1">
    <source>
        <dbReference type="ARBA" id="ARBA00005417"/>
    </source>
</evidence>
<dbReference type="Gene3D" id="3.40.50.300">
    <property type="entry name" value="P-loop containing nucleotide triphosphate hydrolases"/>
    <property type="match status" value="1"/>
</dbReference>
<evidence type="ECO:0000256" key="2">
    <source>
        <dbReference type="ARBA" id="ARBA00022448"/>
    </source>
</evidence>
<protein>
    <submittedName>
        <fullName evidence="5">Uncharacterized protein</fullName>
    </submittedName>
</protein>
<dbReference type="PANTHER" id="PTHR42711:SF5">
    <property type="entry name" value="ABC TRANSPORTER ATP-BINDING PROTEIN NATA"/>
    <property type="match status" value="1"/>
</dbReference>
<accession>A0ABD5YK00</accession>
<keyword evidence="2" id="KW-0813">Transport</keyword>
<dbReference type="GO" id="GO:0005524">
    <property type="term" value="F:ATP binding"/>
    <property type="evidence" value="ECO:0007669"/>
    <property type="project" value="UniProtKB-KW"/>
</dbReference>